<comment type="function">
    <text evidence="18">Catalyzes the biosynthesis of phosphatidylinositol (PtdIns) as well as PtdIns:inositol exchange reaction. May thus act to reduce an excessive cellular PtdIns content. The exchange activity is due to the reverse reaction of PtdIns synthase and is dependent on CMP, which is tightly bound to the enzyme.</text>
</comment>
<feature type="transmembrane region" description="Helical" evidence="22">
    <location>
        <begin position="14"/>
        <end position="34"/>
    </location>
</feature>
<evidence type="ECO:0000256" key="15">
    <source>
        <dbReference type="ARBA" id="ARBA00023211"/>
    </source>
</evidence>
<keyword evidence="16 20" id="KW-1208">Phospholipid metabolism</keyword>
<keyword evidence="11 22" id="KW-1133">Transmembrane helix</keyword>
<keyword evidence="14 20" id="KW-0594">Phospholipid biosynthesis</keyword>
<dbReference type="PANTHER" id="PTHR15362">
    <property type="entry name" value="PHOSPHATIDYLINOSITOL SYNTHASE"/>
    <property type="match status" value="1"/>
</dbReference>
<dbReference type="InterPro" id="IPR014387">
    <property type="entry name" value="CDP_diag_ino_3_P_euk"/>
</dbReference>
<keyword evidence="7 20" id="KW-0808">Transferase</keyword>
<dbReference type="FunFam" id="1.20.120.1760:FF:000003">
    <property type="entry name" value="CDP-diacylglycerol--inositol 3-phosphatidyltransferase"/>
    <property type="match status" value="1"/>
</dbReference>
<evidence type="ECO:0000256" key="3">
    <source>
        <dbReference type="ARBA" id="ARBA00004141"/>
    </source>
</evidence>
<evidence type="ECO:0000256" key="11">
    <source>
        <dbReference type="ARBA" id="ARBA00022989"/>
    </source>
</evidence>
<evidence type="ECO:0000313" key="23">
    <source>
        <dbReference type="Proteomes" id="UP001318040"/>
    </source>
</evidence>
<keyword evidence="10" id="KW-0460">Magnesium</keyword>
<comment type="subcellular location">
    <subcellularLocation>
        <location evidence="3">Membrane</location>
        <topology evidence="3">Multi-pass membrane protein</topology>
    </subcellularLocation>
</comment>
<dbReference type="GO" id="GO:0016020">
    <property type="term" value="C:membrane"/>
    <property type="evidence" value="ECO:0007669"/>
    <property type="project" value="UniProtKB-SubCell"/>
</dbReference>
<dbReference type="CTD" id="10423"/>
<comment type="cofactor">
    <cofactor evidence="1">
        <name>Mn(2+)</name>
        <dbReference type="ChEBI" id="CHEBI:29035"/>
    </cofactor>
</comment>
<reference evidence="24" key="1">
    <citation type="submission" date="2025-08" db="UniProtKB">
        <authorList>
            <consortium name="RefSeq"/>
        </authorList>
    </citation>
    <scope>IDENTIFICATION</scope>
    <source>
        <tissue evidence="24">Sperm</tissue>
    </source>
</reference>
<evidence type="ECO:0000313" key="24">
    <source>
        <dbReference type="RefSeq" id="XP_032836887.1"/>
    </source>
</evidence>
<gene>
    <name evidence="24" type="primary">CDIPT</name>
</gene>
<dbReference type="AlphaFoldDB" id="A0AAJ7XJX2"/>
<dbReference type="GO" id="GO:0006661">
    <property type="term" value="P:phosphatidylinositol biosynthetic process"/>
    <property type="evidence" value="ECO:0007669"/>
    <property type="project" value="TreeGrafter"/>
</dbReference>
<evidence type="ECO:0000256" key="16">
    <source>
        <dbReference type="ARBA" id="ARBA00023264"/>
    </source>
</evidence>
<evidence type="ECO:0000256" key="1">
    <source>
        <dbReference type="ARBA" id="ARBA00001936"/>
    </source>
</evidence>
<dbReference type="InterPro" id="IPR043130">
    <property type="entry name" value="CDP-OH_PTrfase_TM_dom"/>
</dbReference>
<organism evidence="23 24">
    <name type="scientific">Petromyzon marinus</name>
    <name type="common">Sea lamprey</name>
    <dbReference type="NCBI Taxonomy" id="7757"/>
    <lineage>
        <taxon>Eukaryota</taxon>
        <taxon>Metazoa</taxon>
        <taxon>Chordata</taxon>
        <taxon>Craniata</taxon>
        <taxon>Vertebrata</taxon>
        <taxon>Cyclostomata</taxon>
        <taxon>Hyperoartia</taxon>
        <taxon>Petromyzontiformes</taxon>
        <taxon>Petromyzontidae</taxon>
        <taxon>Petromyzon</taxon>
    </lineage>
</organism>
<dbReference type="PIRSF" id="PIRSF000848">
    <property type="entry name" value="CDP_diag_ino_3_P"/>
    <property type="match status" value="1"/>
</dbReference>
<evidence type="ECO:0000256" key="10">
    <source>
        <dbReference type="ARBA" id="ARBA00022842"/>
    </source>
</evidence>
<dbReference type="PROSITE" id="PS00379">
    <property type="entry name" value="CDP_ALCOHOL_P_TRANSF"/>
    <property type="match status" value="1"/>
</dbReference>
<dbReference type="EC" id="2.7.8.11" evidence="5 20"/>
<feature type="transmembrane region" description="Helical" evidence="22">
    <location>
        <begin position="173"/>
        <end position="193"/>
    </location>
</feature>
<evidence type="ECO:0000256" key="13">
    <source>
        <dbReference type="ARBA" id="ARBA00023136"/>
    </source>
</evidence>
<dbReference type="InterPro" id="IPR000462">
    <property type="entry name" value="CDP-OH_P_trans"/>
</dbReference>
<evidence type="ECO:0000256" key="8">
    <source>
        <dbReference type="ARBA" id="ARBA00022692"/>
    </source>
</evidence>
<evidence type="ECO:0000256" key="21">
    <source>
        <dbReference type="RuleBase" id="RU003750"/>
    </source>
</evidence>
<dbReference type="GO" id="GO:0005794">
    <property type="term" value="C:Golgi apparatus"/>
    <property type="evidence" value="ECO:0007669"/>
    <property type="project" value="TreeGrafter"/>
</dbReference>
<keyword evidence="15" id="KW-0464">Manganese</keyword>
<keyword evidence="8 22" id="KW-0812">Transmembrane</keyword>
<dbReference type="KEGG" id="pmrn:116958413"/>
<evidence type="ECO:0000256" key="22">
    <source>
        <dbReference type="SAM" id="Phobius"/>
    </source>
</evidence>
<dbReference type="Gene3D" id="1.20.120.1760">
    <property type="match status" value="1"/>
</dbReference>
<sequence>MEKLKSLASSTENVFLFVPNIIGYVRVALALAAFATMPWSPLAACGLYLCSGLLDAVDGHAARSLNQSSKFGAMLDMLTDRCTTMCLLVNLSLLYPRCALLFQLSMAIDVSSHWMHLHSSILQGAVSHKSLGLASNPILHLYYNSRPVLFVMCAGNELFYCLLYLYQYSSGPSVLGVGAVPLLLLVTAPVCLLKTLISCVHLVSASAHIAALDAEERKRRS</sequence>
<evidence type="ECO:0000256" key="17">
    <source>
        <dbReference type="ARBA" id="ARBA00050836"/>
    </source>
</evidence>
<evidence type="ECO:0000256" key="14">
    <source>
        <dbReference type="ARBA" id="ARBA00023209"/>
    </source>
</evidence>
<dbReference type="GO" id="GO:0003881">
    <property type="term" value="F:CDP-diacylglycerol-inositol 3-phosphatidyltransferase activity"/>
    <property type="evidence" value="ECO:0007669"/>
    <property type="project" value="UniProtKB-UniRule"/>
</dbReference>
<evidence type="ECO:0000256" key="18">
    <source>
        <dbReference type="ARBA" id="ARBA00057387"/>
    </source>
</evidence>
<evidence type="ECO:0000256" key="9">
    <source>
        <dbReference type="ARBA" id="ARBA00022723"/>
    </source>
</evidence>
<proteinExistence type="inferred from homology"/>
<accession>A0AAJ7XJX2</accession>
<keyword evidence="9" id="KW-0479">Metal-binding</keyword>
<keyword evidence="23" id="KW-1185">Reference proteome</keyword>
<protein>
    <recommendedName>
        <fullName evidence="19 20">CDP-diacylglycerol--inositol 3-phosphatidyltransferase</fullName>
        <ecNumber evidence="5 20">2.7.8.11</ecNumber>
    </recommendedName>
</protein>
<dbReference type="Pfam" id="PF01066">
    <property type="entry name" value="CDP-OH_P_transf"/>
    <property type="match status" value="1"/>
</dbReference>
<evidence type="ECO:0000256" key="12">
    <source>
        <dbReference type="ARBA" id="ARBA00023098"/>
    </source>
</evidence>
<keyword evidence="12 20" id="KW-0443">Lipid metabolism</keyword>
<dbReference type="InterPro" id="IPR048254">
    <property type="entry name" value="CDP_ALCOHOL_P_TRANSF_CS"/>
</dbReference>
<dbReference type="RefSeq" id="XP_032836887.1">
    <property type="nucleotide sequence ID" value="XM_032980996.1"/>
</dbReference>
<comment type="catalytic activity">
    <reaction evidence="17">
        <text>a CDP-1,2-diacyl-sn-glycerol + myo-inositol = a 1,2-diacyl-sn-glycero-3-phospho-(1D-myo-inositol) + CMP + H(+)</text>
        <dbReference type="Rhea" id="RHEA:11580"/>
        <dbReference type="ChEBI" id="CHEBI:15378"/>
        <dbReference type="ChEBI" id="CHEBI:17268"/>
        <dbReference type="ChEBI" id="CHEBI:57880"/>
        <dbReference type="ChEBI" id="CHEBI:58332"/>
        <dbReference type="ChEBI" id="CHEBI:60377"/>
        <dbReference type="EC" id="2.7.8.11"/>
    </reaction>
    <physiologicalReaction direction="left-to-right" evidence="17">
        <dbReference type="Rhea" id="RHEA:11581"/>
    </physiologicalReaction>
    <physiologicalReaction direction="right-to-left" evidence="17">
        <dbReference type="Rhea" id="RHEA:11582"/>
    </physiologicalReaction>
</comment>
<dbReference type="Proteomes" id="UP001318040">
    <property type="component" value="Chromosome 77"/>
</dbReference>
<evidence type="ECO:0000256" key="2">
    <source>
        <dbReference type="ARBA" id="ARBA00001946"/>
    </source>
</evidence>
<evidence type="ECO:0000256" key="4">
    <source>
        <dbReference type="ARBA" id="ARBA00010441"/>
    </source>
</evidence>
<name>A0AAJ7XJX2_PETMA</name>
<keyword evidence="13 20" id="KW-0472">Membrane</keyword>
<comment type="similarity">
    <text evidence="4 20 21">Belongs to the CDP-alcohol phosphatidyltransferase class-I family.</text>
</comment>
<dbReference type="GO" id="GO:0046872">
    <property type="term" value="F:metal ion binding"/>
    <property type="evidence" value="ECO:0007669"/>
    <property type="project" value="UniProtKB-KW"/>
</dbReference>
<dbReference type="PANTHER" id="PTHR15362:SF4">
    <property type="entry name" value="CDP-DIACYLGLYCEROL--INOSITOL 3-PHOSPHATIDYLTRANSFERASE"/>
    <property type="match status" value="1"/>
</dbReference>
<evidence type="ECO:0000256" key="7">
    <source>
        <dbReference type="ARBA" id="ARBA00022679"/>
    </source>
</evidence>
<evidence type="ECO:0000256" key="5">
    <source>
        <dbReference type="ARBA" id="ARBA00013212"/>
    </source>
</evidence>
<evidence type="ECO:0000256" key="6">
    <source>
        <dbReference type="ARBA" id="ARBA00022516"/>
    </source>
</evidence>
<evidence type="ECO:0000256" key="19">
    <source>
        <dbReference type="ARBA" id="ARBA00070582"/>
    </source>
</evidence>
<evidence type="ECO:0000256" key="20">
    <source>
        <dbReference type="PIRNR" id="PIRNR000848"/>
    </source>
</evidence>
<keyword evidence="6 20" id="KW-0444">Lipid biosynthesis</keyword>
<comment type="cofactor">
    <cofactor evidence="2">
        <name>Mg(2+)</name>
        <dbReference type="ChEBI" id="CHEBI:18420"/>
    </cofactor>
</comment>